<dbReference type="Proteomes" id="UP000324800">
    <property type="component" value="Unassembled WGS sequence"/>
</dbReference>
<dbReference type="AlphaFoldDB" id="A0A5J4S023"/>
<sequence length="92" mass="10726">MMVVEIQDAIRAGHPYEPCTFTKWNKEDADEYSQSERKILQNEQLLFEDDDSEIIENPAKTPKPAPQKTIKKPQINYILPQVDLEEFNTFAN</sequence>
<gene>
    <name evidence="1" type="ORF">EZS28_052609</name>
</gene>
<comment type="caution">
    <text evidence="1">The sequence shown here is derived from an EMBL/GenBank/DDBJ whole genome shotgun (WGS) entry which is preliminary data.</text>
</comment>
<reference evidence="1 2" key="1">
    <citation type="submission" date="2019-03" db="EMBL/GenBank/DDBJ databases">
        <title>Single cell metagenomics reveals metabolic interactions within the superorganism composed of flagellate Streblomastix strix and complex community of Bacteroidetes bacteria on its surface.</title>
        <authorList>
            <person name="Treitli S.C."/>
            <person name="Kolisko M."/>
            <person name="Husnik F."/>
            <person name="Keeling P."/>
            <person name="Hampl V."/>
        </authorList>
    </citation>
    <scope>NUCLEOTIDE SEQUENCE [LARGE SCALE GENOMIC DNA]</scope>
    <source>
        <strain evidence="1">ST1C</strain>
    </source>
</reference>
<name>A0A5J4S023_9EUKA</name>
<proteinExistence type="predicted"/>
<accession>A0A5J4S023</accession>
<dbReference type="EMBL" id="SNRW01041081">
    <property type="protein sequence ID" value="KAA6339507.1"/>
    <property type="molecule type" value="Genomic_DNA"/>
</dbReference>
<evidence type="ECO:0000313" key="2">
    <source>
        <dbReference type="Proteomes" id="UP000324800"/>
    </source>
</evidence>
<protein>
    <submittedName>
        <fullName evidence="1">Uncharacterized protein</fullName>
    </submittedName>
</protein>
<organism evidence="1 2">
    <name type="scientific">Streblomastix strix</name>
    <dbReference type="NCBI Taxonomy" id="222440"/>
    <lineage>
        <taxon>Eukaryota</taxon>
        <taxon>Metamonada</taxon>
        <taxon>Preaxostyla</taxon>
        <taxon>Oxymonadida</taxon>
        <taxon>Streblomastigidae</taxon>
        <taxon>Streblomastix</taxon>
    </lineage>
</organism>
<evidence type="ECO:0000313" key="1">
    <source>
        <dbReference type="EMBL" id="KAA6339507.1"/>
    </source>
</evidence>